<comment type="caution">
    <text evidence="2">The sequence shown here is derived from an EMBL/GenBank/DDBJ whole genome shotgun (WGS) entry which is preliminary data.</text>
</comment>
<keyword evidence="1" id="KW-0472">Membrane</keyword>
<dbReference type="InterPro" id="IPR011050">
    <property type="entry name" value="Pectin_lyase_fold/virulence"/>
</dbReference>
<sequence length="473" mass="52687">MFSVCIGSTKITYRKCNYDGFSCVTNANKKRNLIYTCTAQVNDILLYINMMGAPTDIDQVLVRNCQRVTLATRCSSESRFPSYLGIVNVKYLTLPRYQYEPMVPPTVHLENIGYIDVIPYHTFAQIEPAHYSAGCALSKSSFESLTMINVNIGEIQSGAIVATANFKNAVFVNVKIRRLQTSGVKLKMDLPGEFKFENSSIDYVEHLGFQLVNTRRAIFSGNNFTELSASAINGTIGDFYFVNNTVETTLACGFSLLATNVFIMNNTFIHMHSGALERISPGLIQDSGRNFGRLKFVYDFSKNVINFVDAAGLNPDYVSYENVQTEMVFRKNKLFCSCENIGWLFSELGYGPNSLQLKTFYGKVLDENNLNVCFHNCVIPLKTVQRLIVNGKCLRNITIDSICNTQVEIDTLTKESTEVDISTGSNAKRNDQINSIQSTTTDVPSTVFSEAEAKSVSIILIVLIISILGLLNN</sequence>
<keyword evidence="1" id="KW-1133">Transmembrane helix</keyword>
<name>A0A834HNL3_RHYFE</name>
<reference evidence="2" key="1">
    <citation type="submission" date="2020-08" db="EMBL/GenBank/DDBJ databases">
        <title>Genome sequencing and assembly of the red palm weevil Rhynchophorus ferrugineus.</title>
        <authorList>
            <person name="Dias G.B."/>
            <person name="Bergman C.M."/>
            <person name="Manee M."/>
        </authorList>
    </citation>
    <scope>NUCLEOTIDE SEQUENCE</scope>
    <source>
        <strain evidence="2">AA-2017</strain>
        <tissue evidence="2">Whole larva</tissue>
    </source>
</reference>
<dbReference type="AlphaFoldDB" id="A0A834HNL3"/>
<dbReference type="Proteomes" id="UP000625711">
    <property type="component" value="Unassembled WGS sequence"/>
</dbReference>
<dbReference type="OrthoDB" id="5970161at2759"/>
<dbReference type="EMBL" id="JAACXV010018662">
    <property type="protein sequence ID" value="KAF7264022.1"/>
    <property type="molecule type" value="Genomic_DNA"/>
</dbReference>
<keyword evidence="1" id="KW-0812">Transmembrane</keyword>
<protein>
    <submittedName>
        <fullName evidence="2">Uncharacterized protein</fullName>
    </submittedName>
</protein>
<proteinExistence type="predicted"/>
<dbReference type="SUPFAM" id="SSF51126">
    <property type="entry name" value="Pectin lyase-like"/>
    <property type="match status" value="1"/>
</dbReference>
<accession>A0A834HNL3</accession>
<evidence type="ECO:0000256" key="1">
    <source>
        <dbReference type="SAM" id="Phobius"/>
    </source>
</evidence>
<keyword evidence="3" id="KW-1185">Reference proteome</keyword>
<gene>
    <name evidence="2" type="ORF">GWI33_000753</name>
</gene>
<evidence type="ECO:0000313" key="2">
    <source>
        <dbReference type="EMBL" id="KAF7264022.1"/>
    </source>
</evidence>
<evidence type="ECO:0000313" key="3">
    <source>
        <dbReference type="Proteomes" id="UP000625711"/>
    </source>
</evidence>
<feature type="transmembrane region" description="Helical" evidence="1">
    <location>
        <begin position="453"/>
        <end position="471"/>
    </location>
</feature>
<organism evidence="2 3">
    <name type="scientific">Rhynchophorus ferrugineus</name>
    <name type="common">Red palm weevil</name>
    <name type="synonym">Curculio ferrugineus</name>
    <dbReference type="NCBI Taxonomy" id="354439"/>
    <lineage>
        <taxon>Eukaryota</taxon>
        <taxon>Metazoa</taxon>
        <taxon>Ecdysozoa</taxon>
        <taxon>Arthropoda</taxon>
        <taxon>Hexapoda</taxon>
        <taxon>Insecta</taxon>
        <taxon>Pterygota</taxon>
        <taxon>Neoptera</taxon>
        <taxon>Endopterygota</taxon>
        <taxon>Coleoptera</taxon>
        <taxon>Polyphaga</taxon>
        <taxon>Cucujiformia</taxon>
        <taxon>Curculionidae</taxon>
        <taxon>Dryophthorinae</taxon>
        <taxon>Rhynchophorus</taxon>
    </lineage>
</organism>